<dbReference type="InterPro" id="IPR016181">
    <property type="entry name" value="Acyl_CoA_acyltransferase"/>
</dbReference>
<evidence type="ECO:0000256" key="2">
    <source>
        <dbReference type="ARBA" id="ARBA00023315"/>
    </source>
</evidence>
<keyword evidence="1 4" id="KW-0808">Transferase</keyword>
<dbReference type="Pfam" id="PF00583">
    <property type="entry name" value="Acetyltransf_1"/>
    <property type="match status" value="1"/>
</dbReference>
<dbReference type="Gene3D" id="3.40.630.30">
    <property type="match status" value="1"/>
</dbReference>
<dbReference type="eggNOG" id="COG0456">
    <property type="taxonomic scope" value="Bacteria"/>
</dbReference>
<dbReference type="InterPro" id="IPR050680">
    <property type="entry name" value="YpeA/RimI_acetyltransf"/>
</dbReference>
<proteinExistence type="predicted"/>
<dbReference type="Proteomes" id="UP000011135">
    <property type="component" value="Unassembled WGS sequence"/>
</dbReference>
<protein>
    <submittedName>
        <fullName evidence="4">Putative acetyltransferase</fullName>
    </submittedName>
</protein>
<evidence type="ECO:0000313" key="4">
    <source>
        <dbReference type="EMBL" id="ELR71682.1"/>
    </source>
</evidence>
<dbReference type="PROSITE" id="PS51186">
    <property type="entry name" value="GNAT"/>
    <property type="match status" value="1"/>
</dbReference>
<evidence type="ECO:0000313" key="5">
    <source>
        <dbReference type="Proteomes" id="UP000011135"/>
    </source>
</evidence>
<dbReference type="InterPro" id="IPR000182">
    <property type="entry name" value="GNAT_dom"/>
</dbReference>
<feature type="domain" description="N-acetyltransferase" evidence="3">
    <location>
        <begin position="93"/>
        <end position="228"/>
    </location>
</feature>
<dbReference type="RefSeq" id="WP_009579655.1">
    <property type="nucleotide sequence ID" value="NZ_AMZN01000033.1"/>
</dbReference>
<sequence length="228" mass="25730">MKGLSYVDSGLSCDTFNIIHISDGNHATNEALAGVLDYFKKHDLEYCIWVSESNKTAVLEAVFESYFITRQGEEVGMVLDLEKYQPFYRDEYENIRIVNSKEALFDYANVVASNWEPADQNVIKYYNITGSSYLDPANGIMLLVYYHDGKPVGTIEMFPSDSATIGLYGLATIRSFRGKGIGSALMDFALNKAKEKGYQQAVLQATEDGIGIYRKQGFVEYSKYYEYS</sequence>
<gene>
    <name evidence="4" type="ORF">C900_02267</name>
</gene>
<evidence type="ECO:0000256" key="1">
    <source>
        <dbReference type="ARBA" id="ARBA00022679"/>
    </source>
</evidence>
<dbReference type="CDD" id="cd04301">
    <property type="entry name" value="NAT_SF"/>
    <property type="match status" value="1"/>
</dbReference>
<dbReference type="GO" id="GO:0016747">
    <property type="term" value="F:acyltransferase activity, transferring groups other than amino-acyl groups"/>
    <property type="evidence" value="ECO:0007669"/>
    <property type="project" value="InterPro"/>
</dbReference>
<dbReference type="SUPFAM" id="SSF55729">
    <property type="entry name" value="Acyl-CoA N-acyltransferases (Nat)"/>
    <property type="match status" value="1"/>
</dbReference>
<dbReference type="EMBL" id="AMZN01000033">
    <property type="protein sequence ID" value="ELR71682.1"/>
    <property type="molecule type" value="Genomic_DNA"/>
</dbReference>
<organism evidence="4 5">
    <name type="scientific">Fulvivirga imtechensis AK7</name>
    <dbReference type="NCBI Taxonomy" id="1237149"/>
    <lineage>
        <taxon>Bacteria</taxon>
        <taxon>Pseudomonadati</taxon>
        <taxon>Bacteroidota</taxon>
        <taxon>Cytophagia</taxon>
        <taxon>Cytophagales</taxon>
        <taxon>Fulvivirgaceae</taxon>
        <taxon>Fulvivirga</taxon>
    </lineage>
</organism>
<comment type="caution">
    <text evidence="4">The sequence shown here is derived from an EMBL/GenBank/DDBJ whole genome shotgun (WGS) entry which is preliminary data.</text>
</comment>
<evidence type="ECO:0000259" key="3">
    <source>
        <dbReference type="PROSITE" id="PS51186"/>
    </source>
</evidence>
<name>L8JWU8_9BACT</name>
<accession>L8JWU8</accession>
<dbReference type="PANTHER" id="PTHR43420">
    <property type="entry name" value="ACETYLTRANSFERASE"/>
    <property type="match status" value="1"/>
</dbReference>
<keyword evidence="5" id="KW-1185">Reference proteome</keyword>
<dbReference type="STRING" id="1237149.C900_02267"/>
<reference evidence="4 5" key="1">
    <citation type="submission" date="2012-12" db="EMBL/GenBank/DDBJ databases">
        <title>Genome assembly of Fulvivirga imtechensis AK7.</title>
        <authorList>
            <person name="Nupur N."/>
            <person name="Khatri I."/>
            <person name="Kumar R."/>
            <person name="Subramanian S."/>
            <person name="Pinnaka A."/>
        </authorList>
    </citation>
    <scope>NUCLEOTIDE SEQUENCE [LARGE SCALE GENOMIC DNA]</scope>
    <source>
        <strain evidence="4 5">AK7</strain>
    </source>
</reference>
<dbReference type="AlphaFoldDB" id="L8JWU8"/>
<keyword evidence="2" id="KW-0012">Acyltransferase</keyword>